<dbReference type="PROSITE" id="PS01047">
    <property type="entry name" value="HMA_1"/>
    <property type="match status" value="1"/>
</dbReference>
<reference evidence="18" key="1">
    <citation type="journal article" date="2019" name="Int. J. Syst. Evol. Microbiol.">
        <title>The Global Catalogue of Microorganisms (GCM) 10K type strain sequencing project: providing services to taxonomists for standard genome sequencing and annotation.</title>
        <authorList>
            <consortium name="The Broad Institute Genomics Platform"/>
            <consortium name="The Broad Institute Genome Sequencing Center for Infectious Disease"/>
            <person name="Wu L."/>
            <person name="Ma J."/>
        </authorList>
    </citation>
    <scope>NUCLEOTIDE SEQUENCE [LARGE SCALE GENOMIC DNA]</scope>
    <source>
        <strain evidence="18">JCM 17805</strain>
    </source>
</reference>
<feature type="transmembrane region" description="Helical" evidence="15">
    <location>
        <begin position="180"/>
        <end position="200"/>
    </location>
</feature>
<dbReference type="InterPro" id="IPR006121">
    <property type="entry name" value="HMA_dom"/>
</dbReference>
<evidence type="ECO:0000256" key="11">
    <source>
        <dbReference type="ARBA" id="ARBA00022967"/>
    </source>
</evidence>
<feature type="transmembrane region" description="Helical" evidence="15">
    <location>
        <begin position="212"/>
        <end position="233"/>
    </location>
</feature>
<feature type="transmembrane region" description="Helical" evidence="15">
    <location>
        <begin position="425"/>
        <end position="447"/>
    </location>
</feature>
<evidence type="ECO:0000256" key="1">
    <source>
        <dbReference type="ARBA" id="ARBA00004651"/>
    </source>
</evidence>
<dbReference type="InterPro" id="IPR008250">
    <property type="entry name" value="ATPase_P-typ_transduc_dom_A_sf"/>
</dbReference>
<evidence type="ECO:0000256" key="6">
    <source>
        <dbReference type="ARBA" id="ARBA00022692"/>
    </source>
</evidence>
<dbReference type="NCBIfam" id="TIGR01525">
    <property type="entry name" value="ATPase-IB_hvy"/>
    <property type="match status" value="1"/>
</dbReference>
<evidence type="ECO:0000256" key="14">
    <source>
        <dbReference type="ARBA" id="ARBA00023136"/>
    </source>
</evidence>
<dbReference type="CDD" id="cd02079">
    <property type="entry name" value="P-type_ATPase_HM"/>
    <property type="match status" value="1"/>
</dbReference>
<dbReference type="SUPFAM" id="SSF55008">
    <property type="entry name" value="HMA, heavy metal-associated domain"/>
    <property type="match status" value="1"/>
</dbReference>
<evidence type="ECO:0000256" key="2">
    <source>
        <dbReference type="ARBA" id="ARBA00006024"/>
    </source>
</evidence>
<dbReference type="PANTHER" id="PTHR43520">
    <property type="entry name" value="ATP7, ISOFORM B"/>
    <property type="match status" value="1"/>
</dbReference>
<proteinExistence type="inferred from homology"/>
<dbReference type="Pfam" id="PF00403">
    <property type="entry name" value="HMA"/>
    <property type="match status" value="1"/>
</dbReference>
<keyword evidence="6 15" id="KW-0812">Transmembrane</keyword>
<name>A0ABP8UZ03_9GAMM</name>
<dbReference type="InterPro" id="IPR036412">
    <property type="entry name" value="HAD-like_sf"/>
</dbReference>
<sequence length="820" mass="89201">MTVSCFHCHLPIAGTPHYFATIEAEEQPMCCPGCKAVAEAIVAGGLDNYYRFRTEPAERAESADQVLQAELALYDREDMQSDFVRTNPDGTREARLLIEGITCSACVWLIEKHLLHATDITGVTVNLSQHSATVSWDPDGVKLSEILLELHHIGYKGHPWRAERQEALMQQEHRVFIRRLAVAGIGAMQVMMYAVALYAGAMQDMEAEYRDFIRWISAFVATPVVFYAARPFFTAAWRDLKTRHLGMDVPVSIAIGGAYVASLWATWHGHGEVYFDSVSMFTFFLLLGRYLELRARHRTAKAGRALRNLLPASCLKLSGNQTERVPVTDLQPGDRVRVLPGDSVPTDGIIVSGHSSLNESALTGEYMPVARSTGERVIAGSLNTENALEIEVTRIGDDTRLSAIVRLLERAQSDKPAIARIADRVAGFFVAAVLVTSVVVYTLWSQIDPGHAFWVTLSVLVVTCPCALSLATPAALTAATGTLQKLGILISRGHVLEGLNQVTHVIFDKTGTLTKGRLILRQVILAEGCTLKQDDVIHLASALESHSEHPIAQAFSGTSPYTAHDVTNTTGKGLSGYIDNNLYRIGTAAFSAPDFNLLPPDATGQWLLLSCNEQPAAWFELDDELRPEASTVINALQRRGLTVELLSGDTPGVVSRVSDELGIDQWLAAAVPDDKLKHVRTRQAHGAKVLMVGDGINDVPVLAQADLSLALNNATDLARTTADAVLLTGDLQRLLTAFDLAQQTRRIIWQNLFWSLGYNITALPLAATGLIAPWMAAIGMSLSSLIVVGNAMRLTRLAPETPVLDKGKLSATSFQALNPA</sequence>
<dbReference type="EMBL" id="BAABFL010000123">
    <property type="protein sequence ID" value="GAA4649168.1"/>
    <property type="molecule type" value="Genomic_DNA"/>
</dbReference>
<keyword evidence="14 15" id="KW-0472">Membrane</keyword>
<evidence type="ECO:0000256" key="5">
    <source>
        <dbReference type="ARBA" id="ARBA00022553"/>
    </source>
</evidence>
<keyword evidence="3" id="KW-0813">Transport</keyword>
<dbReference type="Pfam" id="PF12156">
    <property type="entry name" value="ATPase-cat_bd"/>
    <property type="match status" value="1"/>
</dbReference>
<evidence type="ECO:0000256" key="13">
    <source>
        <dbReference type="ARBA" id="ARBA00023065"/>
    </source>
</evidence>
<keyword evidence="4 15" id="KW-1003">Cell membrane</keyword>
<accession>A0ABP8UZ03</accession>
<comment type="caution">
    <text evidence="17">The sequence shown here is derived from an EMBL/GenBank/DDBJ whole genome shotgun (WGS) entry which is preliminary data.</text>
</comment>
<keyword evidence="12 15" id="KW-1133">Transmembrane helix</keyword>
<dbReference type="InterPro" id="IPR023299">
    <property type="entry name" value="ATPase_P-typ_cyto_dom_N"/>
</dbReference>
<evidence type="ECO:0000256" key="10">
    <source>
        <dbReference type="ARBA" id="ARBA00022842"/>
    </source>
</evidence>
<dbReference type="SUPFAM" id="SSF56784">
    <property type="entry name" value="HAD-like"/>
    <property type="match status" value="1"/>
</dbReference>
<dbReference type="NCBIfam" id="TIGR01511">
    <property type="entry name" value="ATPase-IB1_Cu"/>
    <property type="match status" value="1"/>
</dbReference>
<dbReference type="InterPro" id="IPR023214">
    <property type="entry name" value="HAD_sf"/>
</dbReference>
<evidence type="ECO:0000313" key="18">
    <source>
        <dbReference type="Proteomes" id="UP001500604"/>
    </source>
</evidence>
<dbReference type="InterPro" id="IPR001757">
    <property type="entry name" value="P_typ_ATPase"/>
</dbReference>
<keyword evidence="9 15" id="KW-0067">ATP-binding</keyword>
<dbReference type="InterPro" id="IPR017969">
    <property type="entry name" value="Heavy-metal-associated_CS"/>
</dbReference>
<dbReference type="PRINTS" id="PR00119">
    <property type="entry name" value="CATATPASE"/>
</dbReference>
<gene>
    <name evidence="17" type="ORF">GCM10023116_14420</name>
</gene>
<dbReference type="InterPro" id="IPR027256">
    <property type="entry name" value="P-typ_ATPase_IB"/>
</dbReference>
<evidence type="ECO:0000256" key="15">
    <source>
        <dbReference type="RuleBase" id="RU362081"/>
    </source>
</evidence>
<comment type="subcellular location">
    <subcellularLocation>
        <location evidence="1">Cell membrane</location>
        <topology evidence="1">Multi-pass membrane protein</topology>
    </subcellularLocation>
</comment>
<feature type="transmembrane region" description="Helical" evidence="15">
    <location>
        <begin position="453"/>
        <end position="476"/>
    </location>
</feature>
<dbReference type="SUPFAM" id="SSF81653">
    <property type="entry name" value="Calcium ATPase, transduction domain A"/>
    <property type="match status" value="1"/>
</dbReference>
<dbReference type="InterPro" id="IPR036163">
    <property type="entry name" value="HMA_dom_sf"/>
</dbReference>
<evidence type="ECO:0000256" key="12">
    <source>
        <dbReference type="ARBA" id="ARBA00022989"/>
    </source>
</evidence>
<dbReference type="InterPro" id="IPR018303">
    <property type="entry name" value="ATPase_P-typ_P_site"/>
</dbReference>
<dbReference type="Gene3D" id="3.40.50.1000">
    <property type="entry name" value="HAD superfamily/HAD-like"/>
    <property type="match status" value="1"/>
</dbReference>
<evidence type="ECO:0000256" key="3">
    <source>
        <dbReference type="ARBA" id="ARBA00022448"/>
    </source>
</evidence>
<dbReference type="NCBIfam" id="TIGR01494">
    <property type="entry name" value="ATPase_P-type"/>
    <property type="match status" value="1"/>
</dbReference>
<feature type="transmembrane region" description="Helical" evidence="15">
    <location>
        <begin position="245"/>
        <end position="267"/>
    </location>
</feature>
<keyword evidence="8 15" id="KW-0547">Nucleotide-binding</keyword>
<evidence type="ECO:0000256" key="4">
    <source>
        <dbReference type="ARBA" id="ARBA00022475"/>
    </source>
</evidence>
<dbReference type="Gene3D" id="3.40.1110.10">
    <property type="entry name" value="Calcium-transporting ATPase, cytoplasmic domain N"/>
    <property type="match status" value="1"/>
</dbReference>
<dbReference type="Pfam" id="PF00122">
    <property type="entry name" value="E1-E2_ATPase"/>
    <property type="match status" value="1"/>
</dbReference>
<keyword evidence="7 15" id="KW-0479">Metal-binding</keyword>
<dbReference type="InterPro" id="IPR023298">
    <property type="entry name" value="ATPase_P-typ_TM_dom_sf"/>
</dbReference>
<feature type="domain" description="HMA" evidence="16">
    <location>
        <begin position="92"/>
        <end position="158"/>
    </location>
</feature>
<evidence type="ECO:0000259" key="16">
    <source>
        <dbReference type="PROSITE" id="PS50846"/>
    </source>
</evidence>
<dbReference type="PROSITE" id="PS00154">
    <property type="entry name" value="ATPASE_E1_E2"/>
    <property type="match status" value="1"/>
</dbReference>
<keyword evidence="13" id="KW-0406">Ion transport</keyword>
<evidence type="ECO:0000256" key="8">
    <source>
        <dbReference type="ARBA" id="ARBA00022741"/>
    </source>
</evidence>
<feature type="transmembrane region" description="Helical" evidence="15">
    <location>
        <begin position="273"/>
        <end position="291"/>
    </location>
</feature>
<evidence type="ECO:0000256" key="7">
    <source>
        <dbReference type="ARBA" id="ARBA00022723"/>
    </source>
</evidence>
<dbReference type="PANTHER" id="PTHR43520:SF5">
    <property type="entry name" value="CATION-TRANSPORTING P-TYPE ATPASE-RELATED"/>
    <property type="match status" value="1"/>
</dbReference>
<keyword evidence="5" id="KW-0597">Phosphoprotein</keyword>
<feature type="transmembrane region" description="Helical" evidence="15">
    <location>
        <begin position="747"/>
        <end position="765"/>
    </location>
</feature>
<evidence type="ECO:0000313" key="17">
    <source>
        <dbReference type="EMBL" id="GAA4649168.1"/>
    </source>
</evidence>
<dbReference type="PROSITE" id="PS50846">
    <property type="entry name" value="HMA_2"/>
    <property type="match status" value="1"/>
</dbReference>
<dbReference type="Pfam" id="PF00702">
    <property type="entry name" value="Hydrolase"/>
    <property type="match status" value="1"/>
</dbReference>
<keyword evidence="10" id="KW-0460">Magnesium</keyword>
<evidence type="ECO:0000256" key="9">
    <source>
        <dbReference type="ARBA" id="ARBA00022840"/>
    </source>
</evidence>
<dbReference type="Gene3D" id="2.70.150.10">
    <property type="entry name" value="Calcium-transporting ATPase, cytoplasmic transduction domain A"/>
    <property type="match status" value="1"/>
</dbReference>
<dbReference type="Gene3D" id="3.30.70.100">
    <property type="match status" value="1"/>
</dbReference>
<keyword evidence="11" id="KW-1278">Translocase</keyword>
<comment type="similarity">
    <text evidence="2 15">Belongs to the cation transport ATPase (P-type) (TC 3.A.3) family. Type IB subfamily.</text>
</comment>
<dbReference type="InterPro" id="IPR059000">
    <property type="entry name" value="ATPase_P-type_domA"/>
</dbReference>
<dbReference type="CDD" id="cd00371">
    <property type="entry name" value="HMA"/>
    <property type="match status" value="1"/>
</dbReference>
<keyword evidence="18" id="KW-1185">Reference proteome</keyword>
<dbReference type="SUPFAM" id="SSF81665">
    <property type="entry name" value="Calcium ATPase, transmembrane domain M"/>
    <property type="match status" value="1"/>
</dbReference>
<organism evidence="17 18">
    <name type="scientific">Kistimonas scapharcae</name>
    <dbReference type="NCBI Taxonomy" id="1036133"/>
    <lineage>
        <taxon>Bacteria</taxon>
        <taxon>Pseudomonadati</taxon>
        <taxon>Pseudomonadota</taxon>
        <taxon>Gammaproteobacteria</taxon>
        <taxon>Oceanospirillales</taxon>
        <taxon>Endozoicomonadaceae</taxon>
        <taxon>Kistimonas</taxon>
    </lineage>
</organism>
<dbReference type="NCBIfam" id="TIGR01512">
    <property type="entry name" value="ATPase-IB2_Cd"/>
    <property type="match status" value="1"/>
</dbReference>
<protein>
    <submittedName>
        <fullName evidence="17">Heavy metal translocating P-type ATPase</fullName>
    </submittedName>
</protein>
<dbReference type="InterPro" id="IPR021993">
    <property type="entry name" value="ATPase-cat-bd"/>
</dbReference>
<dbReference type="Proteomes" id="UP001500604">
    <property type="component" value="Unassembled WGS sequence"/>
</dbReference>
<dbReference type="RefSeq" id="WP_345194935.1">
    <property type="nucleotide sequence ID" value="NZ_BAABFL010000123.1"/>
</dbReference>